<gene>
    <name evidence="1" type="ORF">L6773_11110</name>
</gene>
<accession>A0ABS9KE54</accession>
<reference evidence="1" key="1">
    <citation type="submission" date="2022-01" db="EMBL/GenBank/DDBJ databases">
        <authorList>
            <person name="Wang Y."/>
        </authorList>
    </citation>
    <scope>NUCLEOTIDE SEQUENCE</scope>
    <source>
        <strain evidence="1">WB101</strain>
    </source>
</reference>
<name>A0ABS9KE54_9BACT</name>
<reference evidence="1" key="2">
    <citation type="submission" date="2024-05" db="EMBL/GenBank/DDBJ databases">
        <title>Rhodohalobacter halophilus gen. nov., sp. nov., a moderately halophilic member of the family Balneolaceae.</title>
        <authorList>
            <person name="Xia J."/>
        </authorList>
    </citation>
    <scope>NUCLEOTIDE SEQUENCE</scope>
    <source>
        <strain evidence="1">WB101</strain>
    </source>
</reference>
<dbReference type="Proteomes" id="UP001165366">
    <property type="component" value="Unassembled WGS sequence"/>
</dbReference>
<sequence length="85" mass="9853">MANHLSFSEFKSRVEREVSGAYFRIEQGKYIASGDRAMLDYDPETGDCSIFHLRTFDECMSRLTIAEDIDNFRQLEHQGPISRTD</sequence>
<protein>
    <submittedName>
        <fullName evidence="1">Uncharacterized protein</fullName>
    </submittedName>
</protein>
<evidence type="ECO:0000313" key="2">
    <source>
        <dbReference type="Proteomes" id="UP001165366"/>
    </source>
</evidence>
<comment type="caution">
    <text evidence="1">The sequence shown here is derived from an EMBL/GenBank/DDBJ whole genome shotgun (WGS) entry which is preliminary data.</text>
</comment>
<proteinExistence type="predicted"/>
<keyword evidence="2" id="KW-1185">Reference proteome</keyword>
<dbReference type="RefSeq" id="WP_237854438.1">
    <property type="nucleotide sequence ID" value="NZ_JAKLWS010000012.1"/>
</dbReference>
<dbReference type="EMBL" id="JAKLWS010000012">
    <property type="protein sequence ID" value="MCG2589120.1"/>
    <property type="molecule type" value="Genomic_DNA"/>
</dbReference>
<organism evidence="1 2">
    <name type="scientific">Rhodohalobacter sulfatireducens</name>
    <dbReference type="NCBI Taxonomy" id="2911366"/>
    <lineage>
        <taxon>Bacteria</taxon>
        <taxon>Pseudomonadati</taxon>
        <taxon>Balneolota</taxon>
        <taxon>Balneolia</taxon>
        <taxon>Balneolales</taxon>
        <taxon>Balneolaceae</taxon>
        <taxon>Rhodohalobacter</taxon>
    </lineage>
</organism>
<evidence type="ECO:0000313" key="1">
    <source>
        <dbReference type="EMBL" id="MCG2589120.1"/>
    </source>
</evidence>